<evidence type="ECO:0000256" key="7">
    <source>
        <dbReference type="ARBA" id="ARBA00022692"/>
    </source>
</evidence>
<accession>J7R2R7</accession>
<sequence length="759" mass="87188">MAVAKRSGGKTAPPVDVDDSQIKYSKGKSNFEQLGAKWLLREKPSPASHYRVLCAIVTVAAFVARFYKIWYPKEVVFDEVHFGKFASYYLERSFFFDVHPPFAKMAIAFIGWLCGYNGAFKFDDIGDSYETNPAPYLAYRSFNAILGTLTIPLMFNTLKELNFHATTCAFGAALVALDNAHVLETRLILLDAILIISVAASVYCYVRFYKAQLTKPFSRSWFIWLYATGLSLSFVISTKYVGVMTYATIGIAVVMNLWQLLDIRSGLSLRIFARHFIARLNGLIVVPFVVYLFWFYIHFSILNTSGPGDSFMSAKFQETLADSPSSAFTKQVNYYDVITIKHKDTSTFLHSHLATYPLRYEDGRISSEGQQVTGYSIEDDFNNEWEVVPIVEKERTDGLLLGDHFRLRHIATNTYLLTHDVASPLYPTNEEVTTVDEEHANGENYQETIFEFQPLQKGDIGHNIRTNTTTFRILHIDTTVALWSHNDELLPEWGFQQQEVNGNKNINDDGNKWVVSKILNLDEERKEYVPKKVKKQSFFTKWFELQKLMFEHNNNLSSEHPFASEPQSWPGSLSGVSFWVKDSEKKQIYFTGNIIGFWLEVISLCLFVGIIIADLITRQRAYYAINKITREKLYGPLAFLFCGWLAHYLPFFLMARQKFLHHYLPAHLIAALFTAGLWEVVFSDCKSINVEKDENEEGAAFELTPKIYYFLLNFFFFVAILAILSFFVFFAPLVYGDTALSPKEIQMRQWFDIKLNFAK</sequence>
<keyword evidence="10 15" id="KW-1133">Transmembrane helix</keyword>
<dbReference type="eggNOG" id="KOG3359">
    <property type="taxonomic scope" value="Eukaryota"/>
</dbReference>
<dbReference type="OrthoDB" id="292747at2759"/>
<feature type="transmembrane region" description="Helical" evidence="15">
    <location>
        <begin position="707"/>
        <end position="735"/>
    </location>
</feature>
<dbReference type="Pfam" id="PF16192">
    <property type="entry name" value="PMT_4TMC"/>
    <property type="match status" value="1"/>
</dbReference>
<feature type="transmembrane region" description="Helical" evidence="15">
    <location>
        <begin position="243"/>
        <end position="261"/>
    </location>
</feature>
<name>J7R2R7_HUIN7</name>
<dbReference type="InterPro" id="IPR003342">
    <property type="entry name" value="ArnT-like_N"/>
</dbReference>
<proteinExistence type="inferred from homology"/>
<comment type="catalytic activity">
    <reaction evidence="13 15">
        <text>a di-trans,poly-cis-dolichyl beta-D-mannosyl phosphate + L-threonyl-[protein] = 3-O-(alpha-D-mannosyl)-L-threonyl-[protein] + a di-trans,poly-cis-dolichyl phosphate + H(+)</text>
        <dbReference type="Rhea" id="RHEA:53396"/>
        <dbReference type="Rhea" id="RHEA-COMP:11060"/>
        <dbReference type="Rhea" id="RHEA-COMP:13547"/>
        <dbReference type="Rhea" id="RHEA-COMP:19498"/>
        <dbReference type="Rhea" id="RHEA-COMP:19501"/>
        <dbReference type="ChEBI" id="CHEBI:15378"/>
        <dbReference type="ChEBI" id="CHEBI:30013"/>
        <dbReference type="ChEBI" id="CHEBI:57683"/>
        <dbReference type="ChEBI" id="CHEBI:58211"/>
        <dbReference type="ChEBI" id="CHEBI:137323"/>
        <dbReference type="EC" id="2.4.1.109"/>
    </reaction>
</comment>
<feature type="domain" description="MIR" evidence="16">
    <location>
        <begin position="461"/>
        <end position="518"/>
    </location>
</feature>
<dbReference type="GeneID" id="34524765"/>
<dbReference type="InterPro" id="IPR032421">
    <property type="entry name" value="PMT_4TMC"/>
</dbReference>
<comment type="subcellular location">
    <subcellularLocation>
        <location evidence="1 15">Endoplasmic reticulum membrane</location>
        <topology evidence="1 15">Multi-pass membrane protein</topology>
    </subcellularLocation>
</comment>
<dbReference type="PROSITE" id="PS50919">
    <property type="entry name" value="MIR"/>
    <property type="match status" value="3"/>
</dbReference>
<dbReference type="GO" id="GO:0042802">
    <property type="term" value="F:identical protein binding"/>
    <property type="evidence" value="ECO:0007669"/>
    <property type="project" value="EnsemblFungi"/>
</dbReference>
<dbReference type="UniPathway" id="UPA00378"/>
<dbReference type="Proteomes" id="UP000006310">
    <property type="component" value="Chromosome 2"/>
</dbReference>
<evidence type="ECO:0000256" key="3">
    <source>
        <dbReference type="ARBA" id="ARBA00007222"/>
    </source>
</evidence>
<evidence type="ECO:0000256" key="11">
    <source>
        <dbReference type="ARBA" id="ARBA00023136"/>
    </source>
</evidence>
<evidence type="ECO:0000313" key="18">
    <source>
        <dbReference type="Proteomes" id="UP000006310"/>
    </source>
</evidence>
<dbReference type="EMBL" id="HE978315">
    <property type="protein sequence ID" value="CCK69115.1"/>
    <property type="molecule type" value="Genomic_DNA"/>
</dbReference>
<dbReference type="SMART" id="SM00472">
    <property type="entry name" value="MIR"/>
    <property type="match status" value="3"/>
</dbReference>
<dbReference type="InterPro" id="IPR016093">
    <property type="entry name" value="MIR_motif"/>
</dbReference>
<comment type="pathway">
    <text evidence="2 15">Protein modification; protein glycosylation.</text>
</comment>
<evidence type="ECO:0000256" key="5">
    <source>
        <dbReference type="ARBA" id="ARBA00022676"/>
    </source>
</evidence>
<feature type="transmembrane region" description="Helical" evidence="15">
    <location>
        <begin position="282"/>
        <end position="302"/>
    </location>
</feature>
<evidence type="ECO:0000256" key="12">
    <source>
        <dbReference type="ARBA" id="ARBA00023180"/>
    </source>
</evidence>
<comment type="function">
    <text evidence="15">Transfers mannose from Dol-P-mannose to Ser or Thr residues on proteins.</text>
</comment>
<evidence type="ECO:0000256" key="13">
    <source>
        <dbReference type="ARBA" id="ARBA00045085"/>
    </source>
</evidence>
<dbReference type="AlphaFoldDB" id="J7R2R7"/>
<evidence type="ECO:0000256" key="6">
    <source>
        <dbReference type="ARBA" id="ARBA00022679"/>
    </source>
</evidence>
<dbReference type="GO" id="GO:1900101">
    <property type="term" value="P:regulation of endoplasmic reticulum unfolded protein response"/>
    <property type="evidence" value="ECO:0007669"/>
    <property type="project" value="EnsemblFungi"/>
</dbReference>
<keyword evidence="9 15" id="KW-0256">Endoplasmic reticulum</keyword>
<feature type="transmembrane region" description="Helical" evidence="15">
    <location>
        <begin position="50"/>
        <end position="67"/>
    </location>
</feature>
<feature type="transmembrane region" description="Helical" evidence="15">
    <location>
        <begin position="188"/>
        <end position="209"/>
    </location>
</feature>
<dbReference type="Pfam" id="PF02366">
    <property type="entry name" value="PMT"/>
    <property type="match status" value="1"/>
</dbReference>
<dbReference type="Pfam" id="PF02815">
    <property type="entry name" value="MIR"/>
    <property type="match status" value="1"/>
</dbReference>
<dbReference type="InterPro" id="IPR027005">
    <property type="entry name" value="PMT-like"/>
</dbReference>
<gene>
    <name evidence="17" type="primary">KNAG0B06910</name>
    <name evidence="17" type="ordered locus">KNAG_0B06910</name>
</gene>
<dbReference type="PANTHER" id="PTHR10050">
    <property type="entry name" value="DOLICHYL-PHOSPHATE-MANNOSE--PROTEIN MANNOSYLTRANSFERASE"/>
    <property type="match status" value="1"/>
</dbReference>
<feature type="domain" description="MIR" evidence="16">
    <location>
        <begin position="329"/>
        <end position="390"/>
    </location>
</feature>
<keyword evidence="7 15" id="KW-0812">Transmembrane</keyword>
<evidence type="ECO:0000256" key="8">
    <source>
        <dbReference type="ARBA" id="ARBA00022737"/>
    </source>
</evidence>
<organism evidence="17 18">
    <name type="scientific">Huiozyma naganishii (strain ATCC MYA-139 / BCRC 22969 / CBS 8797 / KCTC 17520 / NBRC 10181 / NCYC 3082 / Yp74L-3)</name>
    <name type="common">Yeast</name>
    <name type="synonym">Kazachstania naganishii</name>
    <dbReference type="NCBI Taxonomy" id="1071383"/>
    <lineage>
        <taxon>Eukaryota</taxon>
        <taxon>Fungi</taxon>
        <taxon>Dikarya</taxon>
        <taxon>Ascomycota</taxon>
        <taxon>Saccharomycotina</taxon>
        <taxon>Saccharomycetes</taxon>
        <taxon>Saccharomycetales</taxon>
        <taxon>Saccharomycetaceae</taxon>
        <taxon>Huiozyma</taxon>
    </lineage>
</organism>
<evidence type="ECO:0000256" key="2">
    <source>
        <dbReference type="ARBA" id="ARBA00004922"/>
    </source>
</evidence>
<reference evidence="18" key="2">
    <citation type="submission" date="2012-08" db="EMBL/GenBank/DDBJ databases">
        <title>Genome sequence of Kazachstania naganishii.</title>
        <authorList>
            <person name="Gordon J.L."/>
            <person name="Armisen D."/>
            <person name="Proux-Wera E."/>
            <person name="OhEigeartaigh S.S."/>
            <person name="Byrne K.P."/>
            <person name="Wolfe K.H."/>
        </authorList>
    </citation>
    <scope>NUCLEOTIDE SEQUENCE [LARGE SCALE GENOMIC DNA]</scope>
    <source>
        <strain evidence="18">ATCC MYA-139 / BCRC 22969 / CBS 8797 / CCRC 22969 / KCTC 17520 / NBRC 10181 / NCYC 3082</strain>
    </source>
</reference>
<keyword evidence="11 15" id="KW-0472">Membrane</keyword>
<feature type="transmembrane region" description="Helical" evidence="15">
    <location>
        <begin position="137"/>
        <end position="155"/>
    </location>
</feature>
<dbReference type="RefSeq" id="XP_022463361.1">
    <property type="nucleotide sequence ID" value="XM_022606691.1"/>
</dbReference>
<dbReference type="GO" id="GO:0097586">
    <property type="term" value="C:dolichyl-phosphate-mannose-protein mannosyltransferase Pmt4p homodimer complex"/>
    <property type="evidence" value="ECO:0007669"/>
    <property type="project" value="EnsemblFungi"/>
</dbReference>
<evidence type="ECO:0000313" key="17">
    <source>
        <dbReference type="EMBL" id="CCK69115.1"/>
    </source>
</evidence>
<keyword evidence="18" id="KW-1185">Reference proteome</keyword>
<protein>
    <recommendedName>
        <fullName evidence="4 15">Dolichyl-phosphate-mannose--protein mannosyltransferase</fullName>
        <ecNumber evidence="4 15">2.4.1.109</ecNumber>
    </recommendedName>
</protein>
<keyword evidence="12" id="KW-0325">Glycoprotein</keyword>
<dbReference type="Gene3D" id="2.80.10.50">
    <property type="match status" value="1"/>
</dbReference>
<dbReference type="HOGENOM" id="CLU_008438_0_0_1"/>
<evidence type="ECO:0000256" key="14">
    <source>
        <dbReference type="ARBA" id="ARBA00045102"/>
    </source>
</evidence>
<keyword evidence="8" id="KW-0677">Repeat</keyword>
<dbReference type="KEGG" id="kng:KNAG_0B06910"/>
<dbReference type="InterPro" id="IPR036300">
    <property type="entry name" value="MIR_dom_sf"/>
</dbReference>
<evidence type="ECO:0000256" key="1">
    <source>
        <dbReference type="ARBA" id="ARBA00004477"/>
    </source>
</evidence>
<feature type="transmembrane region" description="Helical" evidence="15">
    <location>
        <begin position="662"/>
        <end position="682"/>
    </location>
</feature>
<evidence type="ECO:0000256" key="9">
    <source>
        <dbReference type="ARBA" id="ARBA00022824"/>
    </source>
</evidence>
<evidence type="ECO:0000259" key="16">
    <source>
        <dbReference type="PROSITE" id="PS50919"/>
    </source>
</evidence>
<reference evidence="17 18" key="1">
    <citation type="journal article" date="2011" name="Proc. Natl. Acad. Sci. U.S.A.">
        <title>Evolutionary erosion of yeast sex chromosomes by mating-type switching accidents.</title>
        <authorList>
            <person name="Gordon J.L."/>
            <person name="Armisen D."/>
            <person name="Proux-Wera E."/>
            <person name="Oheigeartaigh S.S."/>
            <person name="Byrne K.P."/>
            <person name="Wolfe K.H."/>
        </authorList>
    </citation>
    <scope>NUCLEOTIDE SEQUENCE [LARGE SCALE GENOMIC DNA]</scope>
    <source>
        <strain evidence="18">ATCC MYA-139 / BCRC 22969 / CBS 8797 / CCRC 22969 / KCTC 17520 / NBRC 10181 / NCYC 3082</strain>
    </source>
</reference>
<feature type="transmembrane region" description="Helical" evidence="15">
    <location>
        <begin position="637"/>
        <end position="656"/>
    </location>
</feature>
<feature type="transmembrane region" description="Helical" evidence="15">
    <location>
        <begin position="221"/>
        <end position="237"/>
    </location>
</feature>
<dbReference type="GO" id="GO:0004169">
    <property type="term" value="F:dolichyl-phosphate-mannose-protein mannosyltransferase activity"/>
    <property type="evidence" value="ECO:0007669"/>
    <property type="project" value="UniProtKB-UniRule"/>
</dbReference>
<dbReference type="EC" id="2.4.1.109" evidence="4 15"/>
<keyword evidence="6 15" id="KW-0808">Transferase</keyword>
<comment type="similarity">
    <text evidence="3 15">Belongs to the glycosyltransferase 39 family.</text>
</comment>
<dbReference type="STRING" id="1071383.J7R2R7"/>
<dbReference type="SUPFAM" id="SSF82109">
    <property type="entry name" value="MIR domain"/>
    <property type="match status" value="1"/>
</dbReference>
<evidence type="ECO:0000256" key="4">
    <source>
        <dbReference type="ARBA" id="ARBA00012839"/>
    </source>
</evidence>
<keyword evidence="5 15" id="KW-0328">Glycosyltransferase</keyword>
<dbReference type="CDD" id="cd23285">
    <property type="entry name" value="beta-trefoil_MIR_PMT4-like"/>
    <property type="match status" value="1"/>
</dbReference>
<dbReference type="PANTHER" id="PTHR10050:SF51">
    <property type="entry name" value="PROTEIN O-MANNOSYL-TRANSFERASE 1"/>
    <property type="match status" value="1"/>
</dbReference>
<feature type="transmembrane region" description="Helical" evidence="15">
    <location>
        <begin position="595"/>
        <end position="616"/>
    </location>
</feature>
<dbReference type="OMA" id="NCHLNAP"/>
<evidence type="ECO:0000256" key="10">
    <source>
        <dbReference type="ARBA" id="ARBA00022989"/>
    </source>
</evidence>
<evidence type="ECO:0000256" key="15">
    <source>
        <dbReference type="RuleBase" id="RU367007"/>
    </source>
</evidence>
<comment type="catalytic activity">
    <reaction evidence="14 15">
        <text>a di-trans,poly-cis-dolichyl beta-D-mannosyl phosphate + L-seryl-[protein] = 3-O-(alpha-D-mannosyl)-L-seryl-[protein] + a di-trans,poly-cis-dolichyl phosphate + H(+)</text>
        <dbReference type="Rhea" id="RHEA:17377"/>
        <dbReference type="Rhea" id="RHEA-COMP:9863"/>
        <dbReference type="Rhea" id="RHEA-COMP:13546"/>
        <dbReference type="Rhea" id="RHEA-COMP:19498"/>
        <dbReference type="Rhea" id="RHEA-COMP:19501"/>
        <dbReference type="ChEBI" id="CHEBI:15378"/>
        <dbReference type="ChEBI" id="CHEBI:29999"/>
        <dbReference type="ChEBI" id="CHEBI:57683"/>
        <dbReference type="ChEBI" id="CHEBI:58211"/>
        <dbReference type="ChEBI" id="CHEBI:137321"/>
        <dbReference type="EC" id="2.4.1.109"/>
    </reaction>
</comment>
<feature type="domain" description="MIR" evidence="16">
    <location>
        <begin position="396"/>
        <end position="455"/>
    </location>
</feature>